<organism evidence="1 2">
    <name type="scientific">Talaromyces proteolyticus</name>
    <dbReference type="NCBI Taxonomy" id="1131652"/>
    <lineage>
        <taxon>Eukaryota</taxon>
        <taxon>Fungi</taxon>
        <taxon>Dikarya</taxon>
        <taxon>Ascomycota</taxon>
        <taxon>Pezizomycotina</taxon>
        <taxon>Eurotiomycetes</taxon>
        <taxon>Eurotiomycetidae</taxon>
        <taxon>Eurotiales</taxon>
        <taxon>Trichocomaceae</taxon>
        <taxon>Talaromyces</taxon>
        <taxon>Talaromyces sect. Bacilispori</taxon>
    </lineage>
</organism>
<reference evidence="1" key="1">
    <citation type="submission" date="2021-12" db="EMBL/GenBank/DDBJ databases">
        <title>Convergent genome expansion in fungi linked to evolution of root-endophyte symbiosis.</title>
        <authorList>
            <consortium name="DOE Joint Genome Institute"/>
            <person name="Ke Y.-H."/>
            <person name="Bonito G."/>
            <person name="Liao H.-L."/>
            <person name="Looney B."/>
            <person name="Rojas-Flechas A."/>
            <person name="Nash J."/>
            <person name="Hameed K."/>
            <person name="Schadt C."/>
            <person name="Martin F."/>
            <person name="Crous P.W."/>
            <person name="Miettinen O."/>
            <person name="Magnuson J.K."/>
            <person name="Labbe J."/>
            <person name="Jacobson D."/>
            <person name="Doktycz M.J."/>
            <person name="Veneault-Fourrey C."/>
            <person name="Kuo A."/>
            <person name="Mondo S."/>
            <person name="Calhoun S."/>
            <person name="Riley R."/>
            <person name="Ohm R."/>
            <person name="LaButti K."/>
            <person name="Andreopoulos B."/>
            <person name="Pangilinan J."/>
            <person name="Nolan M."/>
            <person name="Tritt A."/>
            <person name="Clum A."/>
            <person name="Lipzen A."/>
            <person name="Daum C."/>
            <person name="Barry K."/>
            <person name="Grigoriev I.V."/>
            <person name="Vilgalys R."/>
        </authorList>
    </citation>
    <scope>NUCLEOTIDE SEQUENCE</scope>
    <source>
        <strain evidence="1">PMI_201</strain>
    </source>
</reference>
<name>A0AAD4KV41_9EURO</name>
<dbReference type="Gene3D" id="3.40.50.150">
    <property type="entry name" value="Vaccinia Virus protein VP39"/>
    <property type="match status" value="1"/>
</dbReference>
<dbReference type="AlphaFoldDB" id="A0AAD4KV41"/>
<sequence length="293" mass="32559">MPAITDEIYILDRNIIESARLDEQHAFFVDVIGGNLIHPSITQDNLFAIADIATGTGAWLRDVSQLLPTKQPTQDSPQRYYHGFDISSAQFPEKPFQSNMEFSVHDILQPFPQEHVGRYDFVNVRFLLGAIKEADYMKAVINATSLLKPKGYLQWAELDADLFSQNKPEEFPRFSEIVRLVFALDQNGLCSHASDAVYYAALFSSGLTSITKHVYSSLDNPKLDDKARVWCVNGFGALLPGGLVRSKTLAATSSPEEVNEMTEHLLQEVKELFARGVVPDGHFAVVVGQKGPA</sequence>
<dbReference type="GO" id="GO:0032259">
    <property type="term" value="P:methylation"/>
    <property type="evidence" value="ECO:0007669"/>
    <property type="project" value="UniProtKB-KW"/>
</dbReference>
<dbReference type="GeneID" id="70252062"/>
<accession>A0AAD4KV41</accession>
<keyword evidence="2" id="KW-1185">Reference proteome</keyword>
<dbReference type="Proteomes" id="UP001201262">
    <property type="component" value="Unassembled WGS sequence"/>
</dbReference>
<dbReference type="InterPro" id="IPR029063">
    <property type="entry name" value="SAM-dependent_MTases_sf"/>
</dbReference>
<gene>
    <name evidence="1" type="ORF">BGW36DRAFT_449109</name>
</gene>
<dbReference type="GO" id="GO:0008168">
    <property type="term" value="F:methyltransferase activity"/>
    <property type="evidence" value="ECO:0007669"/>
    <property type="project" value="UniProtKB-KW"/>
</dbReference>
<dbReference type="SUPFAM" id="SSF53335">
    <property type="entry name" value="S-adenosyl-L-methionine-dependent methyltransferases"/>
    <property type="match status" value="1"/>
</dbReference>
<proteinExistence type="predicted"/>
<comment type="caution">
    <text evidence="1">The sequence shown here is derived from an EMBL/GenBank/DDBJ whole genome shotgun (WGS) entry which is preliminary data.</text>
</comment>
<keyword evidence="1" id="KW-0808">Transferase</keyword>
<keyword evidence="1" id="KW-0489">Methyltransferase</keyword>
<evidence type="ECO:0000313" key="1">
    <source>
        <dbReference type="EMBL" id="KAH8698994.1"/>
    </source>
</evidence>
<dbReference type="EMBL" id="JAJTJA010000005">
    <property type="protein sequence ID" value="KAH8698994.1"/>
    <property type="molecule type" value="Genomic_DNA"/>
</dbReference>
<protein>
    <submittedName>
        <fullName evidence="1">LaeA-like methyltransferase</fullName>
    </submittedName>
</protein>
<evidence type="ECO:0000313" key="2">
    <source>
        <dbReference type="Proteomes" id="UP001201262"/>
    </source>
</evidence>
<dbReference type="RefSeq" id="XP_046073458.1">
    <property type="nucleotide sequence ID" value="XM_046221775.1"/>
</dbReference>